<dbReference type="InterPro" id="IPR032675">
    <property type="entry name" value="LRR_dom_sf"/>
</dbReference>
<name>A0AA86PK69_9EUKA</name>
<dbReference type="EMBL" id="CAXDID020000098">
    <property type="protein sequence ID" value="CAL6025237.1"/>
    <property type="molecule type" value="Genomic_DNA"/>
</dbReference>
<dbReference type="InterPro" id="IPR050836">
    <property type="entry name" value="SDS22/Internalin_LRR"/>
</dbReference>
<organism evidence="4">
    <name type="scientific">Hexamita inflata</name>
    <dbReference type="NCBI Taxonomy" id="28002"/>
    <lineage>
        <taxon>Eukaryota</taxon>
        <taxon>Metamonada</taxon>
        <taxon>Diplomonadida</taxon>
        <taxon>Hexamitidae</taxon>
        <taxon>Hexamitinae</taxon>
        <taxon>Hexamita</taxon>
    </lineage>
</organism>
<reference evidence="5 6" key="2">
    <citation type="submission" date="2024-07" db="EMBL/GenBank/DDBJ databases">
        <authorList>
            <person name="Akdeniz Z."/>
        </authorList>
    </citation>
    <scope>NUCLEOTIDE SEQUENCE [LARGE SCALE GENOMIC DNA]</scope>
</reference>
<accession>A0AA86PK69</accession>
<evidence type="ECO:0000256" key="1">
    <source>
        <dbReference type="ARBA" id="ARBA00022614"/>
    </source>
</evidence>
<dbReference type="Gene3D" id="3.80.10.10">
    <property type="entry name" value="Ribonuclease Inhibitor"/>
    <property type="match status" value="7"/>
</dbReference>
<gene>
    <name evidence="4" type="ORF">HINF_LOCUS24399</name>
    <name evidence="5" type="ORF">HINF_LOCUS30075</name>
</gene>
<dbReference type="PANTHER" id="PTHR46652:SF3">
    <property type="entry name" value="LEUCINE-RICH REPEAT-CONTAINING PROTEIN 9"/>
    <property type="match status" value="1"/>
</dbReference>
<evidence type="ECO:0000313" key="6">
    <source>
        <dbReference type="Proteomes" id="UP001642409"/>
    </source>
</evidence>
<protein>
    <submittedName>
        <fullName evidence="4">Uncharacterized protein</fullName>
    </submittedName>
</protein>
<keyword evidence="1" id="KW-0433">Leucine-rich repeat</keyword>
<keyword evidence="2" id="KW-0677">Repeat</keyword>
<evidence type="ECO:0000313" key="5">
    <source>
        <dbReference type="EMBL" id="CAL6025237.1"/>
    </source>
</evidence>
<dbReference type="Pfam" id="PF13855">
    <property type="entry name" value="LRR_8"/>
    <property type="match status" value="1"/>
</dbReference>
<dbReference type="PANTHER" id="PTHR46652">
    <property type="entry name" value="LEUCINE-RICH REPEAT AND IQ DOMAIN-CONTAINING PROTEIN 1-RELATED"/>
    <property type="match status" value="1"/>
</dbReference>
<dbReference type="EMBL" id="CATOUU010000642">
    <property type="protein sequence ID" value="CAI9936754.1"/>
    <property type="molecule type" value="Genomic_DNA"/>
</dbReference>
<reference evidence="4" key="1">
    <citation type="submission" date="2023-06" db="EMBL/GenBank/DDBJ databases">
        <authorList>
            <person name="Kurt Z."/>
        </authorList>
    </citation>
    <scope>NUCLEOTIDE SEQUENCE</scope>
</reference>
<dbReference type="SMART" id="SM00369">
    <property type="entry name" value="LRR_TYP"/>
    <property type="match status" value="8"/>
</dbReference>
<comment type="caution">
    <text evidence="4">The sequence shown here is derived from an EMBL/GenBank/DDBJ whole genome shotgun (WGS) entry which is preliminary data.</text>
</comment>
<evidence type="ECO:0000256" key="2">
    <source>
        <dbReference type="ARBA" id="ARBA00022737"/>
    </source>
</evidence>
<evidence type="ECO:0000256" key="3">
    <source>
        <dbReference type="SAM" id="MobiDB-lite"/>
    </source>
</evidence>
<keyword evidence="6" id="KW-1185">Reference proteome</keyword>
<dbReference type="PROSITE" id="PS51450">
    <property type="entry name" value="LRR"/>
    <property type="match status" value="9"/>
</dbReference>
<dbReference type="InterPro" id="IPR003591">
    <property type="entry name" value="Leu-rich_rpt_typical-subtyp"/>
</dbReference>
<dbReference type="InterPro" id="IPR001611">
    <property type="entry name" value="Leu-rich_rpt"/>
</dbReference>
<dbReference type="Proteomes" id="UP001642409">
    <property type="component" value="Unassembled WGS sequence"/>
</dbReference>
<evidence type="ECO:0000313" key="4">
    <source>
        <dbReference type="EMBL" id="CAI9936754.1"/>
    </source>
</evidence>
<dbReference type="SMART" id="SM00365">
    <property type="entry name" value="LRR_SD22"/>
    <property type="match status" value="14"/>
</dbReference>
<feature type="region of interest" description="Disordered" evidence="3">
    <location>
        <begin position="1158"/>
        <end position="1180"/>
    </location>
</feature>
<proteinExistence type="predicted"/>
<sequence>MTAKNSDNFLKITGVQQLLDPGIQKQEKIWIENIMHTKIDLVPVNVKHLTIRSCNLLSLKGLVNVRCLEYLDVSGNPVYSMREIVVHKQLKTLILQNTQIIEVSQVSQLPSLAEFDATNSYIVDSLPLIDHPNFNVKWLTPQQIPALPVFEMYLHLLNDSGEAQQLMTSEFAKKPESDYMVKMAKRYSSQVKNGKLVVDNDQEITHFRFTDCIRATISCFNKCFKINFESTPKNLKELSITNSKLTSVQGVQKMTKLELVDFTNNSLIFIDPIKTLTGLKHVFVDGNHLHDLKVILNLPNFQGNAVQMQISPTAEIYKSCLGSAYSEAKVEELNKTFTNNHTFDTQFVHDTNLATHFKQFVSNRSLKICNHDLKSIRFADYLDIDELNLQNCYEVTLERTPKNVKKFIINNCRLNTSRINGLAKMSQLTELNLGLNMLTDDCLEIIGSMKNLQCLDLSINRLENVDKLKQLGNLRALDLNQNFIKTVDCLESLAGLQNLDISYNQVSQVKALENMENMKVLNISHNKINSMQCLAKMKNIVSLDISFNQIISVEICKDFKMLNDLRTQKNKIQDFSTIMSHQNCTQTWQGEQNQMDDQDYANAGLTTRQITNLKMGQKYNQNNNEMLKIYQDKIVNSELTINNDNKVMNLLFSDVHKVKKITVDNCQNVVFDMAPVYVQVLAVRNSKLSHITNIYQMEQLTDLDLSGNAIRDVSELGALKNIIRLNLSSNDIYRIDSLKDLLKLQYLNLSNNKILFCEPLKDLSITDLQINQNLINDFIYILQMKNFKIQFIGEYAPHHEQTVTDFQYYLGENFGTAEEARKLMKQQTQNNVKQLEILLYCDILYRNQSKSSGDEFVIENEEKLTSIECTDWLNVRKLTVRKCNNLKFERVPKNITHLTANDCQLYHVNGIEQMKQLSTLNLNNNKLLFIKPVSALTNLQQFSAEQNFITDFHNIKSLPNFNITFVSPQNTPNTQDLENYLRSMNSTTTVSQLQNQIQSNKQANDEVLNEYENYKYDKNMVQKYKNEVKDGSLTIKNDPELRDFAFADSLNVTELRIEKCLNVQFQRTPKKVQTLSVQYCELKRINGVEKMGQLNSLYLTGNLINNVEPLRGMTGLQTLSLYRNKVVSVEPLRGLTGLKSVDFDTNLIQDFSPVNSHPNRSKYDFRNQSTPSAQEIADSK</sequence>
<dbReference type="AlphaFoldDB" id="A0AA86PK69"/>
<dbReference type="SUPFAM" id="SSF52058">
    <property type="entry name" value="L domain-like"/>
    <property type="match status" value="2"/>
</dbReference>